<dbReference type="Proteomes" id="UP000255277">
    <property type="component" value="Unassembled WGS sequence"/>
</dbReference>
<accession>A0A380FI92</accession>
<dbReference type="AlphaFoldDB" id="A0A380FI92"/>
<reference evidence="1 2" key="1">
    <citation type="submission" date="2018-06" db="EMBL/GenBank/DDBJ databases">
        <authorList>
            <consortium name="Pathogen Informatics"/>
            <person name="Doyle S."/>
        </authorList>
    </citation>
    <scope>NUCLEOTIDE SEQUENCE [LARGE SCALE GENOMIC DNA]</scope>
    <source>
        <strain evidence="1 2">NCTC12195</strain>
    </source>
</reference>
<evidence type="ECO:0000313" key="1">
    <source>
        <dbReference type="EMBL" id="SUM33695.1"/>
    </source>
</evidence>
<name>A0A380FI92_STAGA</name>
<proteinExistence type="predicted"/>
<gene>
    <name evidence="1" type="ORF">NCTC12195_03164</name>
</gene>
<dbReference type="EMBL" id="UHDK01000001">
    <property type="protein sequence ID" value="SUM33695.1"/>
    <property type="molecule type" value="Genomic_DNA"/>
</dbReference>
<evidence type="ECO:0000313" key="2">
    <source>
        <dbReference type="Proteomes" id="UP000255277"/>
    </source>
</evidence>
<keyword evidence="1" id="KW-0645">Protease</keyword>
<dbReference type="GO" id="GO:0004177">
    <property type="term" value="F:aminopeptidase activity"/>
    <property type="evidence" value="ECO:0007669"/>
    <property type="project" value="UniProtKB-KW"/>
</dbReference>
<keyword evidence="1" id="KW-0378">Hydrolase</keyword>
<protein>
    <submittedName>
        <fullName evidence="1">Dipeptidyl aminopeptidase/acylaminoacyl-peptidase</fullName>
    </submittedName>
</protein>
<organism evidence="1 2">
    <name type="scientific">Staphylococcus gallinarum</name>
    <dbReference type="NCBI Taxonomy" id="1293"/>
    <lineage>
        <taxon>Bacteria</taxon>
        <taxon>Bacillati</taxon>
        <taxon>Bacillota</taxon>
        <taxon>Bacilli</taxon>
        <taxon>Bacillales</taxon>
        <taxon>Staphylococcaceae</taxon>
        <taxon>Staphylococcus</taxon>
    </lineage>
</organism>
<sequence>MAFINHKRMPVESLDHIFEEVTYLVDNLKVRGLMMRPTRTVKRIVIYLRGGKGQVGDGPYRTFDAIF</sequence>
<keyword evidence="1" id="KW-0031">Aminopeptidase</keyword>